<evidence type="ECO:0000256" key="1">
    <source>
        <dbReference type="ARBA" id="ARBA00022630"/>
    </source>
</evidence>
<evidence type="ECO:0000313" key="4">
    <source>
        <dbReference type="EMBL" id="ACB33440.1"/>
    </source>
</evidence>
<feature type="domain" description="FAD-binding PCMH-type" evidence="3">
    <location>
        <begin position="1"/>
        <end position="181"/>
    </location>
</feature>
<keyword evidence="1" id="KW-0285">Flavoprotein</keyword>
<accession>B1Y4K1</accession>
<keyword evidence="2" id="KW-0274">FAD</keyword>
<evidence type="ECO:0000259" key="3">
    <source>
        <dbReference type="PROSITE" id="PS51387"/>
    </source>
</evidence>
<dbReference type="eggNOG" id="COG0277">
    <property type="taxonomic scope" value="Bacteria"/>
</dbReference>
<dbReference type="InterPro" id="IPR036318">
    <property type="entry name" value="FAD-bd_PCMH-like_sf"/>
</dbReference>
<gene>
    <name evidence="4" type="ordered locus">Lcho_1171</name>
</gene>
<dbReference type="GO" id="GO:0003824">
    <property type="term" value="F:catalytic activity"/>
    <property type="evidence" value="ECO:0007669"/>
    <property type="project" value="InterPro"/>
</dbReference>
<dbReference type="PANTHER" id="PTHR11748:SF103">
    <property type="entry name" value="GLYCOLATE OXIDASE SUBUNIT GLCE"/>
    <property type="match status" value="1"/>
</dbReference>
<reference evidence="4 5" key="1">
    <citation type="submission" date="2008-03" db="EMBL/GenBank/DDBJ databases">
        <title>Complete sequence of Leptothrix cholodnii SP-6.</title>
        <authorList>
            <consortium name="US DOE Joint Genome Institute"/>
            <person name="Copeland A."/>
            <person name="Lucas S."/>
            <person name="Lapidus A."/>
            <person name="Glavina del Rio T."/>
            <person name="Dalin E."/>
            <person name="Tice H."/>
            <person name="Bruce D."/>
            <person name="Goodwin L."/>
            <person name="Pitluck S."/>
            <person name="Chertkov O."/>
            <person name="Brettin T."/>
            <person name="Detter J.C."/>
            <person name="Han C."/>
            <person name="Kuske C.R."/>
            <person name="Schmutz J."/>
            <person name="Larimer F."/>
            <person name="Land M."/>
            <person name="Hauser L."/>
            <person name="Kyrpides N."/>
            <person name="Lykidis A."/>
            <person name="Emerson D."/>
            <person name="Richardson P."/>
        </authorList>
    </citation>
    <scope>NUCLEOTIDE SEQUENCE [LARGE SCALE GENOMIC DNA]</scope>
    <source>
        <strain evidence="5">ATCC 51168 / LMG 8142 / SP-6</strain>
    </source>
</reference>
<dbReference type="Pfam" id="PF01565">
    <property type="entry name" value="FAD_binding_4"/>
    <property type="match status" value="1"/>
</dbReference>
<dbReference type="SUPFAM" id="SSF56176">
    <property type="entry name" value="FAD-binding/transporter-associated domain-like"/>
    <property type="match status" value="1"/>
</dbReference>
<keyword evidence="5" id="KW-1185">Reference proteome</keyword>
<evidence type="ECO:0000256" key="2">
    <source>
        <dbReference type="ARBA" id="ARBA00022827"/>
    </source>
</evidence>
<dbReference type="Gene3D" id="3.30.465.10">
    <property type="match status" value="1"/>
</dbReference>
<dbReference type="InterPro" id="IPR016166">
    <property type="entry name" value="FAD-bd_PCMH"/>
</dbReference>
<organism evidence="4 5">
    <name type="scientific">Leptothrix cholodnii (strain ATCC 51168 / LMG 8142 / SP-6)</name>
    <name type="common">Leptothrix discophora (strain SP-6)</name>
    <dbReference type="NCBI Taxonomy" id="395495"/>
    <lineage>
        <taxon>Bacteria</taxon>
        <taxon>Pseudomonadati</taxon>
        <taxon>Pseudomonadota</taxon>
        <taxon>Betaproteobacteria</taxon>
        <taxon>Burkholderiales</taxon>
        <taxon>Sphaerotilaceae</taxon>
        <taxon>Leptothrix</taxon>
    </lineage>
</organism>
<dbReference type="HOGENOM" id="CLU_017779_0_0_4"/>
<dbReference type="Proteomes" id="UP000001693">
    <property type="component" value="Chromosome"/>
</dbReference>
<dbReference type="OrthoDB" id="9811557at2"/>
<dbReference type="KEGG" id="lch:Lcho_1171"/>
<dbReference type="NCBIfam" id="NF008439">
    <property type="entry name" value="PRK11282.1"/>
    <property type="match status" value="1"/>
</dbReference>
<sequence>MNTIRQDAALQSLQETVRAAIADRAPLEIAGGGSKAFLNPPTDATLRRLDVRPLAGISAYEPSELVVTVRAGTPLVELEAALAECGQCLPFEPPRFAVNGPSAGTVGGMVASGLAGPARASVGSVRDYVLGATLLDGRADLLSFGGQVMKNVAGYDVSRLLAGSFGALGVICEVSLKVLPRPVASTTLRFEMDEAQALASLKAWCRKPLPISASAWSRGVLWLRLSGAQAAVASAQRTLGGEPIADDLAQRGWLDVRDQNHPLLVDVLPRGRRLWRLSVPPHTGRLALPGAVGDSLVEWHGGQRWALSDAPPALVHALAAEVGGHARIWRGALAGDAVQPALSELSAPLHAVHQRIKDAFDPLHLFNPGRLAAGL</sequence>
<name>B1Y4K1_LEPCP</name>
<dbReference type="STRING" id="395495.Lcho_1171"/>
<proteinExistence type="predicted"/>
<dbReference type="PANTHER" id="PTHR11748">
    <property type="entry name" value="D-LACTATE DEHYDROGENASE"/>
    <property type="match status" value="1"/>
</dbReference>
<dbReference type="InterPro" id="IPR006094">
    <property type="entry name" value="Oxid_FAD_bind_N"/>
</dbReference>
<dbReference type="InterPro" id="IPR016169">
    <property type="entry name" value="FAD-bd_PCMH_sub2"/>
</dbReference>
<dbReference type="GO" id="GO:0071949">
    <property type="term" value="F:FAD binding"/>
    <property type="evidence" value="ECO:0007669"/>
    <property type="project" value="InterPro"/>
</dbReference>
<dbReference type="RefSeq" id="WP_012346202.1">
    <property type="nucleotide sequence ID" value="NC_010524.1"/>
</dbReference>
<evidence type="ECO:0000313" key="5">
    <source>
        <dbReference type="Proteomes" id="UP000001693"/>
    </source>
</evidence>
<protein>
    <submittedName>
        <fullName evidence="4">FAD linked oxidase domain protein</fullName>
    </submittedName>
</protein>
<dbReference type="PROSITE" id="PS51387">
    <property type="entry name" value="FAD_PCMH"/>
    <property type="match status" value="1"/>
</dbReference>
<dbReference type="EMBL" id="CP001013">
    <property type="protein sequence ID" value="ACB33440.1"/>
    <property type="molecule type" value="Genomic_DNA"/>
</dbReference>
<dbReference type="AlphaFoldDB" id="B1Y4K1"/>
<dbReference type="InterPro" id="IPR016164">
    <property type="entry name" value="FAD-linked_Oxase-like_C"/>
</dbReference>
<dbReference type="SUPFAM" id="SSF55103">
    <property type="entry name" value="FAD-linked oxidases, C-terminal domain"/>
    <property type="match status" value="1"/>
</dbReference>